<dbReference type="RefSeq" id="WP_159743256.1">
    <property type="nucleotide sequence ID" value="NZ_BLIR01000001.1"/>
</dbReference>
<feature type="domain" description="DUF397" evidence="1">
    <location>
        <begin position="34"/>
        <end position="52"/>
    </location>
</feature>
<dbReference type="OrthoDB" id="4562195at2"/>
<dbReference type="AlphaFoldDB" id="A0A640UNN5"/>
<dbReference type="Proteomes" id="UP000431826">
    <property type="component" value="Unassembled WGS sequence"/>
</dbReference>
<gene>
    <name evidence="2" type="ORF">Stube_17830</name>
</gene>
<feature type="domain" description="DUF397" evidence="1">
    <location>
        <begin position="14"/>
        <end position="32"/>
    </location>
</feature>
<evidence type="ECO:0000259" key="1">
    <source>
        <dbReference type="Pfam" id="PF04149"/>
    </source>
</evidence>
<dbReference type="GeneID" id="96282931"/>
<feature type="domain" description="DUF397" evidence="1">
    <location>
        <begin position="54"/>
        <end position="105"/>
    </location>
</feature>
<evidence type="ECO:0000313" key="2">
    <source>
        <dbReference type="EMBL" id="GFE37110.1"/>
    </source>
</evidence>
<organism evidence="2 3">
    <name type="scientific">Streptomyces tubercidicus</name>
    <dbReference type="NCBI Taxonomy" id="47759"/>
    <lineage>
        <taxon>Bacteria</taxon>
        <taxon>Bacillati</taxon>
        <taxon>Actinomycetota</taxon>
        <taxon>Actinomycetes</taxon>
        <taxon>Kitasatosporales</taxon>
        <taxon>Streptomycetaceae</taxon>
        <taxon>Streptomyces</taxon>
    </lineage>
</organism>
<keyword evidence="3" id="KW-1185">Reference proteome</keyword>
<evidence type="ECO:0000313" key="3">
    <source>
        <dbReference type="Proteomes" id="UP000431826"/>
    </source>
</evidence>
<dbReference type="Pfam" id="PF04149">
    <property type="entry name" value="DUF397"/>
    <property type="match status" value="3"/>
</dbReference>
<protein>
    <recommendedName>
        <fullName evidence="1">DUF397 domain-containing protein</fullName>
    </recommendedName>
</protein>
<name>A0A640UNN5_9ACTN</name>
<accession>A0A640UNN5</accession>
<dbReference type="EMBL" id="BLIR01000001">
    <property type="protein sequence ID" value="GFE37110.1"/>
    <property type="molecule type" value="Genomic_DNA"/>
</dbReference>
<proteinExistence type="predicted"/>
<dbReference type="InterPro" id="IPR007278">
    <property type="entry name" value="DUF397"/>
</dbReference>
<sequence length="107" mass="11252">MTSTAAQHISRGLSWFKSSYSGSAGGDCIEVAYDWRKSSHSASAGGNCVEVAYDWQKSSYSSDEGGDCLEMATCPHAIHIRDSKDPGGPILTTSAAAWSAFLADVAN</sequence>
<comment type="caution">
    <text evidence="2">The sequence shown here is derived from an EMBL/GenBank/DDBJ whole genome shotgun (WGS) entry which is preliminary data.</text>
</comment>
<reference evidence="2 3" key="1">
    <citation type="submission" date="2019-12" db="EMBL/GenBank/DDBJ databases">
        <title>Whole genome shotgun sequence of Streptomyces tubercidicus NBRC 13090.</title>
        <authorList>
            <person name="Ichikawa N."/>
            <person name="Kimura A."/>
            <person name="Kitahashi Y."/>
            <person name="Komaki H."/>
            <person name="Tamura T."/>
        </authorList>
    </citation>
    <scope>NUCLEOTIDE SEQUENCE [LARGE SCALE GENOMIC DNA]</scope>
    <source>
        <strain evidence="2 3">NBRC 13090</strain>
    </source>
</reference>